<dbReference type="Gene3D" id="2.60.40.10">
    <property type="entry name" value="Immunoglobulins"/>
    <property type="match status" value="1"/>
</dbReference>
<dbReference type="Pfam" id="PF15418">
    <property type="entry name" value="DUF4625"/>
    <property type="match status" value="1"/>
</dbReference>
<reference evidence="3 4" key="1">
    <citation type="submission" date="2021-01" db="EMBL/GenBank/DDBJ databases">
        <title>FDA dAtabase for Regulatory Grade micrObial Sequences (FDA-ARGOS): Supporting development and validation of Infectious Disease Dx tests.</title>
        <authorList>
            <person name="Sproer C."/>
            <person name="Gronow S."/>
            <person name="Severitt S."/>
            <person name="Schroder I."/>
            <person name="Tallon L."/>
            <person name="Sadzewicz L."/>
            <person name="Zhao X."/>
            <person name="Boylan J."/>
            <person name="Ott S."/>
            <person name="Bowen H."/>
            <person name="Vavikolanu K."/>
            <person name="Mehta A."/>
            <person name="Aluvathingal J."/>
            <person name="Nadendla S."/>
            <person name="Lowell S."/>
            <person name="Myers T."/>
            <person name="Yan Y."/>
            <person name="Sichtig H."/>
        </authorList>
    </citation>
    <scope>NUCLEOTIDE SEQUENCE [LARGE SCALE GENOMIC DNA]</scope>
    <source>
        <strain evidence="3 4">FDAARGOS_1131</strain>
    </source>
</reference>
<accession>A0A9Q6Z4M6</accession>
<dbReference type="InterPro" id="IPR027829">
    <property type="entry name" value="DUF4625"/>
</dbReference>
<dbReference type="RefSeq" id="WP_002989379.1">
    <property type="nucleotide sequence ID" value="NZ_CP068108.1"/>
</dbReference>
<dbReference type="PROSITE" id="PS51257">
    <property type="entry name" value="PROKAR_LIPOPROTEIN"/>
    <property type="match status" value="1"/>
</dbReference>
<dbReference type="OrthoDB" id="670730at2"/>
<evidence type="ECO:0000256" key="1">
    <source>
        <dbReference type="SAM" id="MobiDB-lite"/>
    </source>
</evidence>
<keyword evidence="2" id="KW-0732">Signal</keyword>
<organism evidence="3 4">
    <name type="scientific">Myroides odoratus</name>
    <name type="common">Flavobacterium odoratum</name>
    <dbReference type="NCBI Taxonomy" id="256"/>
    <lineage>
        <taxon>Bacteria</taxon>
        <taxon>Pseudomonadati</taxon>
        <taxon>Bacteroidota</taxon>
        <taxon>Flavobacteriia</taxon>
        <taxon>Flavobacteriales</taxon>
        <taxon>Flavobacteriaceae</taxon>
        <taxon>Myroides</taxon>
    </lineage>
</organism>
<feature type="region of interest" description="Disordered" evidence="1">
    <location>
        <begin position="159"/>
        <end position="180"/>
    </location>
</feature>
<feature type="compositionally biased region" description="Basic and acidic residues" evidence="1">
    <location>
        <begin position="162"/>
        <end position="180"/>
    </location>
</feature>
<gene>
    <name evidence="3" type="ORF">I6I88_00205</name>
</gene>
<evidence type="ECO:0000313" key="3">
    <source>
        <dbReference type="EMBL" id="QQU00236.1"/>
    </source>
</evidence>
<protein>
    <submittedName>
        <fullName evidence="3">DUF4625 domain-containing protein</fullName>
    </submittedName>
</protein>
<dbReference type="AlphaFoldDB" id="A0A9Q6Z4M6"/>
<dbReference type="GeneID" id="93526047"/>
<dbReference type="EMBL" id="CP068108">
    <property type="protein sequence ID" value="QQU00236.1"/>
    <property type="molecule type" value="Genomic_DNA"/>
</dbReference>
<name>A0A9Q6Z4M6_MYROD</name>
<evidence type="ECO:0000256" key="2">
    <source>
        <dbReference type="SAM" id="SignalP"/>
    </source>
</evidence>
<feature type="chain" id="PRO_5040118855" evidence="2">
    <location>
        <begin position="23"/>
        <end position="180"/>
    </location>
</feature>
<feature type="signal peptide" evidence="2">
    <location>
        <begin position="1"/>
        <end position="22"/>
    </location>
</feature>
<proteinExistence type="predicted"/>
<sequence length="180" mass="19662">MRKLQYLAIASIASVFTFTSCSSDDSTDTEKPVVDLVAPAEGAKLEVGKDIHFDMVVSDNDGLASYNVDIHNNFDGHNHSGGDNHTHALAVKEVAADGKPFAFNKTWDLGGVKNDKIHHHEIIIDANAKPGNYHFVVKVLDKSGNQTMEFRNIEIVAAGEGDGGHDHDHDHDHDDHDHAH</sequence>
<evidence type="ECO:0000313" key="4">
    <source>
        <dbReference type="Proteomes" id="UP000596202"/>
    </source>
</evidence>
<dbReference type="InterPro" id="IPR013783">
    <property type="entry name" value="Ig-like_fold"/>
</dbReference>
<dbReference type="Proteomes" id="UP000596202">
    <property type="component" value="Chromosome"/>
</dbReference>